<reference evidence="1 2" key="1">
    <citation type="submission" date="2024-09" db="EMBL/GenBank/DDBJ databases">
        <authorList>
            <person name="Sun Q."/>
            <person name="Mori K."/>
        </authorList>
    </citation>
    <scope>NUCLEOTIDE SEQUENCE [LARGE SCALE GENOMIC DNA]</scope>
    <source>
        <strain evidence="1 2">CCM 8677</strain>
    </source>
</reference>
<evidence type="ECO:0000313" key="2">
    <source>
        <dbReference type="Proteomes" id="UP001589844"/>
    </source>
</evidence>
<evidence type="ECO:0000313" key="1">
    <source>
        <dbReference type="EMBL" id="MFC0351310.1"/>
    </source>
</evidence>
<sequence>MSTIFPRGNKIIFPRHSLYPLNPKLDGAQLRMKMLPRNVMVYPARLMSPSEVKFALQDRDDVPRLMQKRWYLCGDVTEELWDLLPDSRIEQKFRVTAFTSPDNTMYAAFCVQLEHRQIRFLMSVSDENAMKFLSEIGVAGLSLSLGRNGGDETSLIEFKISPEAIEPLIHMVQRAKRLAGIEILEELKFAVPIAMQNNFVPSVIPEYEISQVCLNIVLPELLIPQSIYH</sequence>
<dbReference type="RefSeq" id="WP_390213930.1">
    <property type="nucleotide sequence ID" value="NZ_JBHLXJ010000017.1"/>
</dbReference>
<name>A0ABV6IHI2_9BURK</name>
<organism evidence="1 2">
    <name type="scientific">Undibacterium danionis</name>
    <dbReference type="NCBI Taxonomy" id="1812100"/>
    <lineage>
        <taxon>Bacteria</taxon>
        <taxon>Pseudomonadati</taxon>
        <taxon>Pseudomonadota</taxon>
        <taxon>Betaproteobacteria</taxon>
        <taxon>Burkholderiales</taxon>
        <taxon>Oxalobacteraceae</taxon>
        <taxon>Undibacterium</taxon>
    </lineage>
</organism>
<keyword evidence="2" id="KW-1185">Reference proteome</keyword>
<comment type="caution">
    <text evidence="1">The sequence shown here is derived from an EMBL/GenBank/DDBJ whole genome shotgun (WGS) entry which is preliminary data.</text>
</comment>
<dbReference type="EMBL" id="JBHLXJ010000017">
    <property type="protein sequence ID" value="MFC0351310.1"/>
    <property type="molecule type" value="Genomic_DNA"/>
</dbReference>
<protein>
    <submittedName>
        <fullName evidence="1">Uncharacterized protein</fullName>
    </submittedName>
</protein>
<dbReference type="Proteomes" id="UP001589844">
    <property type="component" value="Unassembled WGS sequence"/>
</dbReference>
<gene>
    <name evidence="1" type="ORF">ACFFJH_15935</name>
</gene>
<proteinExistence type="predicted"/>
<accession>A0ABV6IHI2</accession>